<keyword evidence="4" id="KW-1185">Reference proteome</keyword>
<organism evidence="3 4">
    <name type="scientific">Kineococcus gynurae</name>
    <dbReference type="NCBI Taxonomy" id="452979"/>
    <lineage>
        <taxon>Bacteria</taxon>
        <taxon>Bacillati</taxon>
        <taxon>Actinomycetota</taxon>
        <taxon>Actinomycetes</taxon>
        <taxon>Kineosporiales</taxon>
        <taxon>Kineosporiaceae</taxon>
        <taxon>Kineococcus</taxon>
    </lineage>
</organism>
<keyword evidence="2" id="KW-0812">Transmembrane</keyword>
<evidence type="ECO:0000313" key="4">
    <source>
        <dbReference type="Proteomes" id="UP001589748"/>
    </source>
</evidence>
<keyword evidence="2" id="KW-0472">Membrane</keyword>
<name>A0ABV5LQ19_9ACTN</name>
<feature type="region of interest" description="Disordered" evidence="1">
    <location>
        <begin position="81"/>
        <end position="100"/>
    </location>
</feature>
<proteinExistence type="predicted"/>
<dbReference type="Pfam" id="PF14019">
    <property type="entry name" value="DUF4235"/>
    <property type="match status" value="1"/>
</dbReference>
<evidence type="ECO:0000256" key="1">
    <source>
        <dbReference type="SAM" id="MobiDB-lite"/>
    </source>
</evidence>
<reference evidence="3 4" key="1">
    <citation type="submission" date="2024-09" db="EMBL/GenBank/DDBJ databases">
        <authorList>
            <person name="Sun Q."/>
            <person name="Mori K."/>
        </authorList>
    </citation>
    <scope>NUCLEOTIDE SEQUENCE [LARGE SCALE GENOMIC DNA]</scope>
    <source>
        <strain evidence="3 4">TISTR 1856</strain>
    </source>
</reference>
<sequence>MSSVVWKLVGPGAGFIATAVANRVVKKAWVGITKSPPPDNPEDPDVAWKEAVVWALASGAIIGITRLLVERQAAVWYRNTFNEAPPGLGKGDDGRVEQLS</sequence>
<protein>
    <submittedName>
        <fullName evidence="3">DUF4235 domain-containing protein</fullName>
    </submittedName>
</protein>
<comment type="caution">
    <text evidence="3">The sequence shown here is derived from an EMBL/GenBank/DDBJ whole genome shotgun (WGS) entry which is preliminary data.</text>
</comment>
<dbReference type="InterPro" id="IPR025329">
    <property type="entry name" value="DUF4235"/>
</dbReference>
<gene>
    <name evidence="3" type="ORF">ACFFVI_04140</name>
</gene>
<dbReference type="RefSeq" id="WP_380134675.1">
    <property type="nucleotide sequence ID" value="NZ_JBHLUI010000002.1"/>
</dbReference>
<evidence type="ECO:0000256" key="2">
    <source>
        <dbReference type="SAM" id="Phobius"/>
    </source>
</evidence>
<feature type="compositionally biased region" description="Basic and acidic residues" evidence="1">
    <location>
        <begin position="90"/>
        <end position="100"/>
    </location>
</feature>
<feature type="transmembrane region" description="Helical" evidence="2">
    <location>
        <begin position="51"/>
        <end position="69"/>
    </location>
</feature>
<evidence type="ECO:0000313" key="3">
    <source>
        <dbReference type="EMBL" id="MFB9376152.1"/>
    </source>
</evidence>
<keyword evidence="2" id="KW-1133">Transmembrane helix</keyword>
<accession>A0ABV5LQ19</accession>
<dbReference type="Proteomes" id="UP001589748">
    <property type="component" value="Unassembled WGS sequence"/>
</dbReference>
<dbReference type="EMBL" id="JBHMDM010000002">
    <property type="protein sequence ID" value="MFB9376152.1"/>
    <property type="molecule type" value="Genomic_DNA"/>
</dbReference>